<dbReference type="AlphaFoldDB" id="A0A9N8VW47"/>
<accession>A0A9N8VW47</accession>
<protein>
    <submittedName>
        <fullName evidence="2">18571_t:CDS:1</fullName>
    </submittedName>
</protein>
<evidence type="ECO:0000256" key="1">
    <source>
        <dbReference type="SAM" id="MobiDB-lite"/>
    </source>
</evidence>
<evidence type="ECO:0000313" key="2">
    <source>
        <dbReference type="EMBL" id="CAG8463029.1"/>
    </source>
</evidence>
<name>A0A9N8VW47_9GLOM</name>
<sequence length="303" mass="33921">MLRSLRVITTTLTSKQQFRYYTASSIPGDVPQNNATEQNLTHEEIDSPKEDLTPEKSPSENTQENSSPEPTTPKMSFAERAKAGFPKQPSETTKVGLGFSKRAQPSELAKNWAKPPEKLQMFVPPVDLGPIGIASKFVEIRNLPLTAIPRDIQMMSADIPIAEIAPIRNGYLQLTGSYELKFQSEKDALKFVESNLQKYLGGNKLEFKFLAHSGNSIIVCGLPRNISPDQIRELITDSPGNQSSVWRNIFELPIAGSSTIHSKYLIVLKGKNESYRLVRKLHNSYYAKDINGKKFHLKVKVAY</sequence>
<dbReference type="EMBL" id="CAJVPV010000562">
    <property type="protein sequence ID" value="CAG8463029.1"/>
    <property type="molecule type" value="Genomic_DNA"/>
</dbReference>
<feature type="compositionally biased region" description="Polar residues" evidence="1">
    <location>
        <begin position="24"/>
        <end position="39"/>
    </location>
</feature>
<evidence type="ECO:0000313" key="3">
    <source>
        <dbReference type="Proteomes" id="UP000789342"/>
    </source>
</evidence>
<feature type="region of interest" description="Disordered" evidence="1">
    <location>
        <begin position="24"/>
        <end position="74"/>
    </location>
</feature>
<keyword evidence="3" id="KW-1185">Reference proteome</keyword>
<feature type="compositionally biased region" description="Basic and acidic residues" evidence="1">
    <location>
        <begin position="40"/>
        <end position="58"/>
    </location>
</feature>
<comment type="caution">
    <text evidence="2">The sequence shown here is derived from an EMBL/GenBank/DDBJ whole genome shotgun (WGS) entry which is preliminary data.</text>
</comment>
<proteinExistence type="predicted"/>
<organism evidence="2 3">
    <name type="scientific">Acaulospora morrowiae</name>
    <dbReference type="NCBI Taxonomy" id="94023"/>
    <lineage>
        <taxon>Eukaryota</taxon>
        <taxon>Fungi</taxon>
        <taxon>Fungi incertae sedis</taxon>
        <taxon>Mucoromycota</taxon>
        <taxon>Glomeromycotina</taxon>
        <taxon>Glomeromycetes</taxon>
        <taxon>Diversisporales</taxon>
        <taxon>Acaulosporaceae</taxon>
        <taxon>Acaulospora</taxon>
    </lineage>
</organism>
<reference evidence="2" key="1">
    <citation type="submission" date="2021-06" db="EMBL/GenBank/DDBJ databases">
        <authorList>
            <person name="Kallberg Y."/>
            <person name="Tangrot J."/>
            <person name="Rosling A."/>
        </authorList>
    </citation>
    <scope>NUCLEOTIDE SEQUENCE</scope>
    <source>
        <strain evidence="2">CL551</strain>
    </source>
</reference>
<gene>
    <name evidence="2" type="ORF">AMORRO_LOCUS1493</name>
</gene>
<dbReference type="Proteomes" id="UP000789342">
    <property type="component" value="Unassembled WGS sequence"/>
</dbReference>
<feature type="compositionally biased region" description="Polar residues" evidence="1">
    <location>
        <begin position="59"/>
        <end position="69"/>
    </location>
</feature>
<dbReference type="OrthoDB" id="5541797at2759"/>